<dbReference type="EMBL" id="CP157940">
    <property type="protein sequence ID" value="XBS53538.1"/>
    <property type="molecule type" value="Genomic_DNA"/>
</dbReference>
<dbReference type="SUPFAM" id="SSF88659">
    <property type="entry name" value="Sigma3 and sigma4 domains of RNA polymerase sigma factors"/>
    <property type="match status" value="1"/>
</dbReference>
<gene>
    <name evidence="1" type="ORF">ABFV83_17245</name>
</gene>
<name>A0AAU7PMS2_9FIRM</name>
<dbReference type="InterPro" id="IPR013324">
    <property type="entry name" value="RNA_pol_sigma_r3/r4-like"/>
</dbReference>
<evidence type="ECO:0000313" key="1">
    <source>
        <dbReference type="EMBL" id="XBS53538.1"/>
    </source>
</evidence>
<dbReference type="AlphaFoldDB" id="A0AAU7PMS2"/>
<dbReference type="RefSeq" id="WP_349945596.1">
    <property type="nucleotide sequence ID" value="NZ_CP157940.1"/>
</dbReference>
<proteinExistence type="predicted"/>
<evidence type="ECO:0008006" key="2">
    <source>
        <dbReference type="Google" id="ProtNLM"/>
    </source>
</evidence>
<accession>A0AAU7PMS2</accession>
<dbReference type="Gene3D" id="1.10.10.10">
    <property type="entry name" value="Winged helix-like DNA-binding domain superfamily/Winged helix DNA-binding domain"/>
    <property type="match status" value="1"/>
</dbReference>
<protein>
    <recommendedName>
        <fullName evidence="2">Sigma-70 family RNA polymerase sigma factor</fullName>
    </recommendedName>
</protein>
<dbReference type="InterPro" id="IPR036388">
    <property type="entry name" value="WH-like_DNA-bd_sf"/>
</dbReference>
<organism evidence="1">
    <name type="scientific">Lacrimispora sp. BS-2</name>
    <dbReference type="NCBI Taxonomy" id="3151850"/>
    <lineage>
        <taxon>Bacteria</taxon>
        <taxon>Bacillati</taxon>
        <taxon>Bacillota</taxon>
        <taxon>Clostridia</taxon>
        <taxon>Lachnospirales</taxon>
        <taxon>Lachnospiraceae</taxon>
        <taxon>Lacrimispora</taxon>
    </lineage>
</organism>
<reference evidence="1" key="1">
    <citation type="submission" date="2024-06" db="EMBL/GenBank/DDBJ databases">
        <title>Lacrimispora cavernae sp. nov., a novel anaerobe isolated from bat guano pile inside a cave.</title>
        <authorList>
            <person name="Miller S.L."/>
            <person name="Lu N."/>
            <person name="King J."/>
            <person name="Sankaranarayanan K."/>
            <person name="Lawson P.A."/>
        </authorList>
    </citation>
    <scope>NUCLEOTIDE SEQUENCE</scope>
    <source>
        <strain evidence="1">BS-2</strain>
    </source>
</reference>
<sequence>MGEECFYKLVELSKNDSDAMMQLLEVMQPLIKSYKRKLFFLEAADAEQEMCLAIIEAVKNITECKTDGQCLTYLNNAVKFRFAYMCKRNLKKEEIEDSYKKDLDEGVYLEKYKDIETFYDLQRKVTCMNEMQKKILNYLLLDYSDSEIAKKIGISRQYVNRIKKKLL</sequence>